<feature type="domain" description="BES1/BZR1 plant transcription factor N-terminal" evidence="7">
    <location>
        <begin position="15"/>
        <end position="110"/>
    </location>
</feature>
<feature type="compositionally biased region" description="Polar residues" evidence="6">
    <location>
        <begin position="138"/>
        <end position="160"/>
    </location>
</feature>
<keyword evidence="9" id="KW-1185">Reference proteome</keyword>
<comment type="subcellular location">
    <subcellularLocation>
        <location evidence="5">Nucleus</location>
    </subcellularLocation>
</comment>
<feature type="region of interest" description="Disordered" evidence="6">
    <location>
        <begin position="1"/>
        <end position="36"/>
    </location>
</feature>
<evidence type="ECO:0000259" key="7">
    <source>
        <dbReference type="Pfam" id="PF05687"/>
    </source>
</evidence>
<dbReference type="InterPro" id="IPR008540">
    <property type="entry name" value="BES1_N"/>
</dbReference>
<feature type="region of interest" description="Disordered" evidence="6">
    <location>
        <begin position="135"/>
        <end position="160"/>
    </location>
</feature>
<evidence type="ECO:0000256" key="4">
    <source>
        <dbReference type="ARBA" id="ARBA00023163"/>
    </source>
</evidence>
<dbReference type="InterPro" id="IPR033264">
    <property type="entry name" value="BZR"/>
</dbReference>
<dbReference type="AlphaFoldDB" id="W1PCR3"/>
<evidence type="ECO:0000256" key="1">
    <source>
        <dbReference type="ARBA" id="ARBA00005909"/>
    </source>
</evidence>
<name>W1PCR3_AMBTC</name>
<dbReference type="Proteomes" id="UP000017836">
    <property type="component" value="Unassembled WGS sequence"/>
</dbReference>
<dbReference type="GO" id="GO:0006351">
    <property type="term" value="P:DNA-templated transcription"/>
    <property type="evidence" value="ECO:0007669"/>
    <property type="project" value="InterPro"/>
</dbReference>
<keyword evidence="3 5" id="KW-0238">DNA-binding</keyword>
<dbReference type="Gramene" id="ERN07692">
    <property type="protein sequence ID" value="ERN07692"/>
    <property type="gene ID" value="AMTR_s00155p00073540"/>
</dbReference>
<dbReference type="Pfam" id="PF05687">
    <property type="entry name" value="BES1_N"/>
    <property type="match status" value="1"/>
</dbReference>
<proteinExistence type="inferred from homology"/>
<dbReference type="GO" id="GO:0003700">
    <property type="term" value="F:DNA-binding transcription factor activity"/>
    <property type="evidence" value="ECO:0007669"/>
    <property type="project" value="UniProtKB-UniRule"/>
</dbReference>
<organism evidence="8 9">
    <name type="scientific">Amborella trichopoda</name>
    <dbReference type="NCBI Taxonomy" id="13333"/>
    <lineage>
        <taxon>Eukaryota</taxon>
        <taxon>Viridiplantae</taxon>
        <taxon>Streptophyta</taxon>
        <taxon>Embryophyta</taxon>
        <taxon>Tracheophyta</taxon>
        <taxon>Spermatophyta</taxon>
        <taxon>Magnoliopsida</taxon>
        <taxon>Amborellales</taxon>
        <taxon>Amborellaceae</taxon>
        <taxon>Amborella</taxon>
    </lineage>
</organism>
<keyword evidence="4 5" id="KW-0804">Transcription</keyword>
<gene>
    <name evidence="8" type="ORF">AMTR_s00155p00073540</name>
</gene>
<keyword evidence="5" id="KW-1070">Brassinosteroid signaling pathway</keyword>
<evidence type="ECO:0000256" key="6">
    <source>
        <dbReference type="SAM" id="MobiDB-lite"/>
    </source>
</evidence>
<reference evidence="9" key="1">
    <citation type="journal article" date="2013" name="Science">
        <title>The Amborella genome and the evolution of flowering plants.</title>
        <authorList>
            <consortium name="Amborella Genome Project"/>
        </authorList>
    </citation>
    <scope>NUCLEOTIDE SEQUENCE [LARGE SCALE GENOMIC DNA]</scope>
</reference>
<dbReference type="GO" id="GO:0003677">
    <property type="term" value="F:DNA binding"/>
    <property type="evidence" value="ECO:0007669"/>
    <property type="project" value="UniProtKB-UniRule"/>
</dbReference>
<comment type="function">
    <text evidence="5">Functions in brassinosteroid signaling. May function as transcriptional repressor.</text>
</comment>
<dbReference type="GO" id="GO:0005634">
    <property type="term" value="C:nucleus"/>
    <property type="evidence" value="ECO:0007669"/>
    <property type="project" value="UniProtKB-SubCell"/>
</dbReference>
<protein>
    <recommendedName>
        <fullName evidence="5">Protein BZR1 homolog</fullName>
    </recommendedName>
    <alternativeName>
        <fullName evidence="5">Protein BRASSINAZOLE-RESISTANT 1 homolog</fullName>
    </alternativeName>
</protein>
<comment type="similarity">
    <text evidence="1 5">Belongs to the BZR/LAT61 family.</text>
</comment>
<dbReference type="EMBL" id="KI393623">
    <property type="protein sequence ID" value="ERN07692.1"/>
    <property type="molecule type" value="Genomic_DNA"/>
</dbReference>
<dbReference type="HOGENOM" id="CLU_040249_0_0_1"/>
<sequence>MKECSSEEGQGQGQGKGKRSSEKEKEKTKLRERNRRSITTKIFNGLRKFGGYNLPPRADINDVLRALAAEAGWVVEPDGTTYRTPGLGVSRTIPTTQPLTIEPITMHPNTVSAPLSHGFGTCTLTGLALLDPIEPGDCSTTTSPRHPSSGPTHHRSSCPTLSPHQQVVAAVSSLSSPFGSPAASSEVSGHVLSAGISPRSSVLSGRNVMDDVAAFLMGSPTGAAAFYGGHQPAPYVVLPHAHHPLHPHPHHPFLFQEARASNHNTPIGSPQRHP</sequence>
<dbReference type="PANTHER" id="PTHR31506:SF4">
    <property type="entry name" value="BES1_BZR1 PLANT TRANSCRIPTION FACTOR N-TERMINAL DOMAIN-CONTAINING PROTEIN"/>
    <property type="match status" value="1"/>
</dbReference>
<keyword evidence="2 5" id="KW-0805">Transcription regulation</keyword>
<dbReference type="OrthoDB" id="1907033at2759"/>
<dbReference type="OMA" id="NCSIPGI"/>
<dbReference type="PANTHER" id="PTHR31506">
    <property type="entry name" value="BES1/BZR1 HOMOLOG PROTEIN 3-RELATED"/>
    <property type="match status" value="1"/>
</dbReference>
<feature type="compositionally biased region" description="Basic and acidic residues" evidence="6">
    <location>
        <begin position="19"/>
        <end position="31"/>
    </location>
</feature>
<evidence type="ECO:0000313" key="9">
    <source>
        <dbReference type="Proteomes" id="UP000017836"/>
    </source>
</evidence>
<evidence type="ECO:0000256" key="2">
    <source>
        <dbReference type="ARBA" id="ARBA00023015"/>
    </source>
</evidence>
<evidence type="ECO:0000256" key="3">
    <source>
        <dbReference type="ARBA" id="ARBA00023125"/>
    </source>
</evidence>
<evidence type="ECO:0000313" key="8">
    <source>
        <dbReference type="EMBL" id="ERN07692.1"/>
    </source>
</evidence>
<dbReference type="eggNOG" id="ENOG502S1GE">
    <property type="taxonomic scope" value="Eukaryota"/>
</dbReference>
<accession>W1PCR3</accession>
<evidence type="ECO:0000256" key="5">
    <source>
        <dbReference type="RuleBase" id="RU369040"/>
    </source>
</evidence>
<dbReference type="GO" id="GO:0009742">
    <property type="term" value="P:brassinosteroid mediated signaling pathway"/>
    <property type="evidence" value="ECO:0007669"/>
    <property type="project" value="UniProtKB-UniRule"/>
</dbReference>